<protein>
    <submittedName>
        <fullName evidence="2">Uncharacterized protein</fullName>
    </submittedName>
</protein>
<organism evidence="3">
    <name type="scientific">Acromyrmex echinatior</name>
    <name type="common">Panamanian leafcutter ant</name>
    <name type="synonym">Acromyrmex octospinosus echinatior</name>
    <dbReference type="NCBI Taxonomy" id="103372"/>
    <lineage>
        <taxon>Eukaryota</taxon>
        <taxon>Metazoa</taxon>
        <taxon>Ecdysozoa</taxon>
        <taxon>Arthropoda</taxon>
        <taxon>Hexapoda</taxon>
        <taxon>Insecta</taxon>
        <taxon>Pterygota</taxon>
        <taxon>Neoptera</taxon>
        <taxon>Endopterygota</taxon>
        <taxon>Hymenoptera</taxon>
        <taxon>Apocrita</taxon>
        <taxon>Aculeata</taxon>
        <taxon>Formicoidea</taxon>
        <taxon>Formicidae</taxon>
        <taxon>Myrmicinae</taxon>
        <taxon>Acromyrmex</taxon>
    </lineage>
</organism>
<dbReference type="InParanoid" id="F4WZ07"/>
<proteinExistence type="predicted"/>
<feature type="region of interest" description="Disordered" evidence="1">
    <location>
        <begin position="1"/>
        <end position="32"/>
    </location>
</feature>
<name>F4WZ07_ACREC</name>
<reference evidence="2" key="1">
    <citation type="submission" date="2011-02" db="EMBL/GenBank/DDBJ databases">
        <title>The genome of the leaf-cutting ant Acromyrmex echinatior suggests key adaptations to social evolution and fungus farming.</title>
        <authorList>
            <person name="Nygaard S."/>
            <person name="Zhang G."/>
        </authorList>
    </citation>
    <scope>NUCLEOTIDE SEQUENCE</scope>
</reference>
<dbReference type="EMBL" id="GL888463">
    <property type="protein sequence ID" value="EGI60661.1"/>
    <property type="molecule type" value="Genomic_DNA"/>
</dbReference>
<evidence type="ECO:0000313" key="3">
    <source>
        <dbReference type="Proteomes" id="UP000007755"/>
    </source>
</evidence>
<dbReference type="Proteomes" id="UP000007755">
    <property type="component" value="Unassembled WGS sequence"/>
</dbReference>
<dbReference type="AlphaFoldDB" id="F4WZ07"/>
<evidence type="ECO:0000256" key="1">
    <source>
        <dbReference type="SAM" id="MobiDB-lite"/>
    </source>
</evidence>
<sequence length="72" mass="8157">MAESRRRRPSDLAGAVHRGLHRSSNKNARTTPPAGVVFRNYCGVREIRDQIALASKDVEVLENRKKFNNILI</sequence>
<keyword evidence="3" id="KW-1185">Reference proteome</keyword>
<evidence type="ECO:0000313" key="2">
    <source>
        <dbReference type="EMBL" id="EGI60661.1"/>
    </source>
</evidence>
<gene>
    <name evidence="2" type="ORF">G5I_11221</name>
</gene>
<accession>F4WZ07</accession>